<feature type="domain" description="Reverse transcriptase/retrotransposon-derived protein RNase H-like" evidence="2">
    <location>
        <begin position="21"/>
        <end position="75"/>
    </location>
</feature>
<accession>A0A5B6VA71</accession>
<dbReference type="Proteomes" id="UP000325315">
    <property type="component" value="Unassembled WGS sequence"/>
</dbReference>
<dbReference type="InterPro" id="IPR041577">
    <property type="entry name" value="RT_RNaseH_2"/>
</dbReference>
<dbReference type="Pfam" id="PF17919">
    <property type="entry name" value="RT_RNaseH_2"/>
    <property type="match status" value="1"/>
</dbReference>
<dbReference type="InterPro" id="IPR050951">
    <property type="entry name" value="Retrovirus_Pol_polyprotein"/>
</dbReference>
<proteinExistence type="predicted"/>
<dbReference type="SUPFAM" id="SSF56672">
    <property type="entry name" value="DNA/RNA polymerases"/>
    <property type="match status" value="1"/>
</dbReference>
<evidence type="ECO:0000256" key="1">
    <source>
        <dbReference type="ARBA" id="ARBA00023268"/>
    </source>
</evidence>
<dbReference type="AlphaFoldDB" id="A0A5B6VA71"/>
<sequence>MRYYGQFVKGFSKNVNFERSEKCHQSLEKLKAMLIEAPILTPPESRKYFFVFSDSSLNDLGCVLMQEGKVIAHISQ</sequence>
<reference evidence="4" key="1">
    <citation type="journal article" date="2019" name="Plant Biotechnol. J.">
        <title>Genome sequencing of the Australian wild diploid species Gossypium australe highlights disease resistance and delayed gland morphogenesis.</title>
        <authorList>
            <person name="Cai Y."/>
            <person name="Cai X."/>
            <person name="Wang Q."/>
            <person name="Wang P."/>
            <person name="Zhang Y."/>
            <person name="Cai C."/>
            <person name="Xu Y."/>
            <person name="Wang K."/>
            <person name="Zhou Z."/>
            <person name="Wang C."/>
            <person name="Geng S."/>
            <person name="Li B."/>
            <person name="Dong Q."/>
            <person name="Hou Y."/>
            <person name="Wang H."/>
            <person name="Ai P."/>
            <person name="Liu Z."/>
            <person name="Yi F."/>
            <person name="Sun M."/>
            <person name="An G."/>
            <person name="Cheng J."/>
            <person name="Zhang Y."/>
            <person name="Shi Q."/>
            <person name="Xie Y."/>
            <person name="Shi X."/>
            <person name="Chang Y."/>
            <person name="Huang F."/>
            <person name="Chen Y."/>
            <person name="Hong S."/>
            <person name="Mi L."/>
            <person name="Sun Q."/>
            <person name="Zhang L."/>
            <person name="Zhou B."/>
            <person name="Peng R."/>
            <person name="Zhang X."/>
            <person name="Liu F."/>
        </authorList>
    </citation>
    <scope>NUCLEOTIDE SEQUENCE [LARGE SCALE GENOMIC DNA]</scope>
    <source>
        <strain evidence="4">cv. PA1801</strain>
    </source>
</reference>
<dbReference type="InterPro" id="IPR043502">
    <property type="entry name" value="DNA/RNA_pol_sf"/>
</dbReference>
<keyword evidence="4" id="KW-1185">Reference proteome</keyword>
<dbReference type="OrthoDB" id="111931at2759"/>
<evidence type="ECO:0000313" key="4">
    <source>
        <dbReference type="Proteomes" id="UP000325315"/>
    </source>
</evidence>
<organism evidence="3 4">
    <name type="scientific">Gossypium australe</name>
    <dbReference type="NCBI Taxonomy" id="47621"/>
    <lineage>
        <taxon>Eukaryota</taxon>
        <taxon>Viridiplantae</taxon>
        <taxon>Streptophyta</taxon>
        <taxon>Embryophyta</taxon>
        <taxon>Tracheophyta</taxon>
        <taxon>Spermatophyta</taxon>
        <taxon>Magnoliopsida</taxon>
        <taxon>eudicotyledons</taxon>
        <taxon>Gunneridae</taxon>
        <taxon>Pentapetalae</taxon>
        <taxon>rosids</taxon>
        <taxon>malvids</taxon>
        <taxon>Malvales</taxon>
        <taxon>Malvaceae</taxon>
        <taxon>Malvoideae</taxon>
        <taxon>Gossypium</taxon>
    </lineage>
</organism>
<keyword evidence="1" id="KW-0511">Multifunctional enzyme</keyword>
<protein>
    <submittedName>
        <fullName evidence="3">Integrase, catalytic core</fullName>
    </submittedName>
</protein>
<dbReference type="EMBL" id="SMMG02000007">
    <property type="protein sequence ID" value="KAA3465866.1"/>
    <property type="molecule type" value="Genomic_DNA"/>
</dbReference>
<dbReference type="PANTHER" id="PTHR37984:SF5">
    <property type="entry name" value="PROTEIN NYNRIN-LIKE"/>
    <property type="match status" value="1"/>
</dbReference>
<name>A0A5B6VA71_9ROSI</name>
<comment type="caution">
    <text evidence="3">The sequence shown here is derived from an EMBL/GenBank/DDBJ whole genome shotgun (WGS) entry which is preliminary data.</text>
</comment>
<evidence type="ECO:0000313" key="3">
    <source>
        <dbReference type="EMBL" id="KAA3465866.1"/>
    </source>
</evidence>
<dbReference type="GO" id="GO:0003824">
    <property type="term" value="F:catalytic activity"/>
    <property type="evidence" value="ECO:0007669"/>
    <property type="project" value="UniProtKB-KW"/>
</dbReference>
<evidence type="ECO:0000259" key="2">
    <source>
        <dbReference type="Pfam" id="PF17919"/>
    </source>
</evidence>
<gene>
    <name evidence="3" type="ORF">EPI10_001003</name>
</gene>
<dbReference type="PANTHER" id="PTHR37984">
    <property type="entry name" value="PROTEIN CBG26694"/>
    <property type="match status" value="1"/>
</dbReference>